<accession>A0A9P0PRE7</accession>
<dbReference type="Proteomes" id="UP001152888">
    <property type="component" value="Unassembled WGS sequence"/>
</dbReference>
<proteinExistence type="predicted"/>
<dbReference type="EMBL" id="CAKOFQ010007099">
    <property type="protein sequence ID" value="CAH1990888.1"/>
    <property type="molecule type" value="Genomic_DNA"/>
</dbReference>
<reference evidence="1" key="1">
    <citation type="submission" date="2022-03" db="EMBL/GenBank/DDBJ databases">
        <authorList>
            <person name="Sayadi A."/>
        </authorList>
    </citation>
    <scope>NUCLEOTIDE SEQUENCE</scope>
</reference>
<keyword evidence="2" id="KW-1185">Reference proteome</keyword>
<name>A0A9P0PRE7_ACAOB</name>
<comment type="caution">
    <text evidence="1">The sequence shown here is derived from an EMBL/GenBank/DDBJ whole genome shotgun (WGS) entry which is preliminary data.</text>
</comment>
<organism evidence="1 2">
    <name type="scientific">Acanthoscelides obtectus</name>
    <name type="common">Bean weevil</name>
    <name type="synonym">Bruchus obtectus</name>
    <dbReference type="NCBI Taxonomy" id="200917"/>
    <lineage>
        <taxon>Eukaryota</taxon>
        <taxon>Metazoa</taxon>
        <taxon>Ecdysozoa</taxon>
        <taxon>Arthropoda</taxon>
        <taxon>Hexapoda</taxon>
        <taxon>Insecta</taxon>
        <taxon>Pterygota</taxon>
        <taxon>Neoptera</taxon>
        <taxon>Endopterygota</taxon>
        <taxon>Coleoptera</taxon>
        <taxon>Polyphaga</taxon>
        <taxon>Cucujiformia</taxon>
        <taxon>Chrysomeloidea</taxon>
        <taxon>Chrysomelidae</taxon>
        <taxon>Bruchinae</taxon>
        <taxon>Bruchini</taxon>
        <taxon>Acanthoscelides</taxon>
    </lineage>
</organism>
<evidence type="ECO:0000313" key="2">
    <source>
        <dbReference type="Proteomes" id="UP001152888"/>
    </source>
</evidence>
<sequence length="92" mass="10137">MSVSENNKLLRFGKTLKKNIFCDSDHCEAWCLGKPVWLLVIVSGVKSARCFIVQCRENSPANEVLQNGAFPSGLSSDHSDLGQFQSQAHAQL</sequence>
<evidence type="ECO:0000313" key="1">
    <source>
        <dbReference type="EMBL" id="CAH1990888.1"/>
    </source>
</evidence>
<gene>
    <name evidence="1" type="ORF">ACAOBT_LOCUS19936</name>
</gene>
<protein>
    <submittedName>
        <fullName evidence="1">Uncharacterized protein</fullName>
    </submittedName>
</protein>
<dbReference type="AlphaFoldDB" id="A0A9P0PRE7"/>